<feature type="transmembrane region" description="Helical" evidence="1">
    <location>
        <begin position="316"/>
        <end position="334"/>
    </location>
</feature>
<proteinExistence type="predicted"/>
<feature type="transmembrane region" description="Helical" evidence="1">
    <location>
        <begin position="467"/>
        <end position="487"/>
    </location>
</feature>
<name>A0AAD1BYR4_METFU</name>
<dbReference type="EMBL" id="AP014862">
    <property type="protein sequence ID" value="BAU73655.1"/>
    <property type="molecule type" value="Genomic_DNA"/>
</dbReference>
<keyword evidence="1" id="KW-1133">Transmembrane helix</keyword>
<keyword evidence="1" id="KW-0472">Membrane</keyword>
<sequence length="508" mass="57093">MRSLTLHLKVLITLLVSLGILITAYQIFIQGIPITEDETDDLWNIDAKVEFQASPRDPIKVQMFVPPLNRDYVSLNESFISNNYGVSINRADGNRKVTWSARRASGNQTLYYRLVLTKRYSGEKPKDKGPIFRDSIPVEGPEKIAAEALLAPIRQHSADVETFISETIKRVNNLNDDNVKLLLSGDPSTPNKARVIELLLSIAHVPMERVHTIRLVSEQAQSPELWLRSFNGENWLYFNPESGEQGLPSDRLIWWTGDEPLITVDGGKKAQVTFSMNNSEMNAIRLAKLTDENTDADFLEYSLYGLPLQTQQTYQIMIMIPIGVLVILILRNLGGLQTLGTFTPVLIALAFRETQLGFGIVLFTIITALGLSLRSYLEHLKLQMLPRLSVVLTFVVVLIAVISLLSHKLGLERGLSVALFPMVILTMTIERLSITWEERGGGHAFKVAIGTLIAATLAHLLMTIPELTYFIFTFPAVLLIMVGFMLAMGRYRGYRLTELFRFKAFVKD</sequence>
<reference evidence="5" key="1">
    <citation type="submission" date="2015-05" db="EMBL/GenBank/DDBJ databases">
        <title>Draft genome sequencing of a biphenyl-degrading bacterium, Pseudomonas balearica KF707 (=NBRC110670).</title>
        <authorList>
            <person name="Kimura N."/>
            <person name="Hirose J."/>
            <person name="Watanabe T."/>
            <person name="Suenaga H."/>
            <person name="Fujihara H."/>
            <person name="Noguchi M."/>
            <person name="Hashimoto M."/>
            <person name="Shimodaira J."/>
            <person name="Tsuchikane K."/>
            <person name="Hosoyama A."/>
            <person name="Yamazoe A."/>
            <person name="Fujita N."/>
            <person name="Furukawa K."/>
        </authorList>
    </citation>
    <scope>NUCLEOTIDE SEQUENCE [LARGE SCALE GENOMIC DNA]</scope>
    <source>
        <strain evidence="5">DSM 10086 / NBRC 110670 / KF707</strain>
    </source>
</reference>
<evidence type="ECO:0008006" key="6">
    <source>
        <dbReference type="Google" id="ProtNLM"/>
    </source>
</evidence>
<feature type="transmembrane region" description="Helical" evidence="1">
    <location>
        <begin position="385"/>
        <end position="407"/>
    </location>
</feature>
<evidence type="ECO:0000256" key="1">
    <source>
        <dbReference type="SAM" id="Phobius"/>
    </source>
</evidence>
<dbReference type="RefSeq" id="WP_004422431.1">
    <property type="nucleotide sequence ID" value="NZ_AJMR01000228.1"/>
</dbReference>
<evidence type="ECO:0000259" key="2">
    <source>
        <dbReference type="Pfam" id="PF14400"/>
    </source>
</evidence>
<evidence type="ECO:0000313" key="4">
    <source>
        <dbReference type="EMBL" id="BAU73655.1"/>
    </source>
</evidence>
<keyword evidence="5" id="KW-1185">Reference proteome</keyword>
<feature type="transmembrane region" description="Helical" evidence="1">
    <location>
        <begin position="6"/>
        <end position="28"/>
    </location>
</feature>
<feature type="domain" description="Inactive transglutaminase fused to 7 transmembrane helices" evidence="2">
    <location>
        <begin position="25"/>
        <end position="184"/>
    </location>
</feature>
<feature type="domain" description="7 transmembrane helices usually fused to an inactive transglutaminase" evidence="3">
    <location>
        <begin position="260"/>
        <end position="505"/>
    </location>
</feature>
<gene>
    <name evidence="4" type="ORF">KF707C_19670</name>
</gene>
<reference evidence="4 5" key="2">
    <citation type="journal article" date="2017" name="Int. J. Syst. Evol. Microbiol.">
        <title>Pseudomonas furukawaii sp. nov., a polychlorinated biphenyl-degrading bacterium isolated from biphenyl-contaminated soil in Japan.</title>
        <authorList>
            <person name="Kimura N."/>
            <person name="Watanabe T."/>
            <person name="Suenaga H."/>
            <person name="Fujihara H."/>
            <person name="Futagami T."/>
            <person name="Goto M."/>
            <person name="Hanada S."/>
            <person name="Hirose J."/>
        </authorList>
    </citation>
    <scope>NUCLEOTIDE SEQUENCE [LARGE SCALE GENOMIC DNA]</scope>
    <source>
        <strain evidence="5">DSM 10086 / NBRC 110670 / KF707</strain>
    </source>
</reference>
<dbReference type="Pfam" id="PF14402">
    <property type="entry name" value="7TM_transglut"/>
    <property type="match status" value="1"/>
</dbReference>
<accession>A0AAD1BYR4</accession>
<dbReference type="Proteomes" id="UP000218554">
    <property type="component" value="Chromosome"/>
</dbReference>
<keyword evidence="1" id="KW-0812">Transmembrane</keyword>
<dbReference type="InterPro" id="IPR025840">
    <property type="entry name" value="7TM_transglut"/>
</dbReference>
<evidence type="ECO:0000259" key="3">
    <source>
        <dbReference type="Pfam" id="PF14402"/>
    </source>
</evidence>
<dbReference type="Pfam" id="PF14400">
    <property type="entry name" value="Transglut_i_TM"/>
    <property type="match status" value="1"/>
</dbReference>
<feature type="transmembrane region" description="Helical" evidence="1">
    <location>
        <begin position="354"/>
        <end position="373"/>
    </location>
</feature>
<protein>
    <recommendedName>
        <fullName evidence="6">Inactive transglutaminase fused to 7 transmembrane helices</fullName>
    </recommendedName>
</protein>
<dbReference type="InterPro" id="IPR025838">
    <property type="entry name" value="Transglut_i_TM"/>
</dbReference>
<evidence type="ECO:0000313" key="5">
    <source>
        <dbReference type="Proteomes" id="UP000218554"/>
    </source>
</evidence>
<dbReference type="KEGG" id="pfuw:KF707C_19670"/>
<feature type="transmembrane region" description="Helical" evidence="1">
    <location>
        <begin position="413"/>
        <end position="432"/>
    </location>
</feature>
<dbReference type="AlphaFoldDB" id="A0AAD1BYR4"/>
<organism evidence="4 5">
    <name type="scientific">Metapseudomonas furukawaii</name>
    <name type="common">Pseudomonas furukawaii</name>
    <dbReference type="NCBI Taxonomy" id="1149133"/>
    <lineage>
        <taxon>Bacteria</taxon>
        <taxon>Pseudomonadati</taxon>
        <taxon>Pseudomonadota</taxon>
        <taxon>Gammaproteobacteria</taxon>
        <taxon>Pseudomonadales</taxon>
        <taxon>Pseudomonadaceae</taxon>
        <taxon>Metapseudomonas</taxon>
    </lineage>
</organism>